<evidence type="ECO:0000256" key="1">
    <source>
        <dbReference type="SAM" id="MobiDB-lite"/>
    </source>
</evidence>
<proteinExistence type="predicted"/>
<keyword evidence="2" id="KW-1133">Transmembrane helix</keyword>
<reference evidence="3 4" key="1">
    <citation type="journal article" date="2018" name="Sci. Rep.">
        <title>Genome sequence of the cauliflower mushroom Sparassis crispa (Hanabiratake) and its association with beneficial usage.</title>
        <authorList>
            <person name="Kiyama R."/>
            <person name="Furutani Y."/>
            <person name="Kawaguchi K."/>
            <person name="Nakanishi T."/>
        </authorList>
    </citation>
    <scope>NUCLEOTIDE SEQUENCE [LARGE SCALE GENOMIC DNA]</scope>
</reference>
<sequence length="114" mass="13151">MKTFALALLITAGALFPAIILLSFYYVIMRIWPAPPIELERITIPASNQLSHRMLVHPAVSPRAHIRRHSLHFTTQQFDELDDLASMMLHESEMEADHPSKPKSRDEEHWNVVK</sequence>
<dbReference type="EMBL" id="BFAD01000006">
    <property type="protein sequence ID" value="GBE84506.1"/>
    <property type="molecule type" value="Genomic_DNA"/>
</dbReference>
<name>A0A401GQK7_9APHY</name>
<evidence type="ECO:0000313" key="4">
    <source>
        <dbReference type="Proteomes" id="UP000287166"/>
    </source>
</evidence>
<dbReference type="Proteomes" id="UP000287166">
    <property type="component" value="Unassembled WGS sequence"/>
</dbReference>
<keyword evidence="2" id="KW-0812">Transmembrane</keyword>
<evidence type="ECO:0000313" key="3">
    <source>
        <dbReference type="EMBL" id="GBE84506.1"/>
    </source>
</evidence>
<accession>A0A401GQK7</accession>
<protein>
    <submittedName>
        <fullName evidence="3">Uncharacterized protein</fullName>
    </submittedName>
</protein>
<keyword evidence="2" id="KW-0472">Membrane</keyword>
<keyword evidence="4" id="KW-1185">Reference proteome</keyword>
<evidence type="ECO:0000256" key="2">
    <source>
        <dbReference type="SAM" id="Phobius"/>
    </source>
</evidence>
<dbReference type="GeneID" id="38781423"/>
<dbReference type="AlphaFoldDB" id="A0A401GQK7"/>
<dbReference type="RefSeq" id="XP_027615419.1">
    <property type="nucleotide sequence ID" value="XM_027759618.1"/>
</dbReference>
<comment type="caution">
    <text evidence="3">The sequence shown here is derived from an EMBL/GenBank/DDBJ whole genome shotgun (WGS) entry which is preliminary data.</text>
</comment>
<feature type="transmembrane region" description="Helical" evidence="2">
    <location>
        <begin position="6"/>
        <end position="28"/>
    </location>
</feature>
<organism evidence="3 4">
    <name type="scientific">Sparassis crispa</name>
    <dbReference type="NCBI Taxonomy" id="139825"/>
    <lineage>
        <taxon>Eukaryota</taxon>
        <taxon>Fungi</taxon>
        <taxon>Dikarya</taxon>
        <taxon>Basidiomycota</taxon>
        <taxon>Agaricomycotina</taxon>
        <taxon>Agaricomycetes</taxon>
        <taxon>Polyporales</taxon>
        <taxon>Sparassidaceae</taxon>
        <taxon>Sparassis</taxon>
    </lineage>
</organism>
<dbReference type="InParanoid" id="A0A401GQK7"/>
<feature type="region of interest" description="Disordered" evidence="1">
    <location>
        <begin position="92"/>
        <end position="114"/>
    </location>
</feature>
<gene>
    <name evidence="3" type="ORF">SCP_0604850</name>
</gene>